<dbReference type="AlphaFoldDB" id="A0A6A5X4I6"/>
<sequence>FYELIYNYFTPANNSAWKAICDIYPNTNKLTPILELELGKFVGKKMKQLVAYKAEWDVIKIRINHKQAE</sequence>
<accession>A0A6A5X4I6</accession>
<proteinExistence type="predicted"/>
<protein>
    <submittedName>
        <fullName evidence="1">Uncharacterized protein</fullName>
    </submittedName>
</protein>
<evidence type="ECO:0000313" key="2">
    <source>
        <dbReference type="Proteomes" id="UP000799779"/>
    </source>
</evidence>
<evidence type="ECO:0000313" key="1">
    <source>
        <dbReference type="EMBL" id="KAF2007853.1"/>
    </source>
</evidence>
<dbReference type="Proteomes" id="UP000799779">
    <property type="component" value="Unassembled WGS sequence"/>
</dbReference>
<dbReference type="EMBL" id="ML977556">
    <property type="protein sequence ID" value="KAF2007853.1"/>
    <property type="molecule type" value="Genomic_DNA"/>
</dbReference>
<gene>
    <name evidence="1" type="ORF">P154DRAFT_419103</name>
</gene>
<feature type="non-terminal residue" evidence="1">
    <location>
        <position position="1"/>
    </location>
</feature>
<organism evidence="1 2">
    <name type="scientific">Amniculicola lignicola CBS 123094</name>
    <dbReference type="NCBI Taxonomy" id="1392246"/>
    <lineage>
        <taxon>Eukaryota</taxon>
        <taxon>Fungi</taxon>
        <taxon>Dikarya</taxon>
        <taxon>Ascomycota</taxon>
        <taxon>Pezizomycotina</taxon>
        <taxon>Dothideomycetes</taxon>
        <taxon>Pleosporomycetidae</taxon>
        <taxon>Pleosporales</taxon>
        <taxon>Amniculicolaceae</taxon>
        <taxon>Amniculicola</taxon>
    </lineage>
</organism>
<keyword evidence="2" id="KW-1185">Reference proteome</keyword>
<reference evidence="1" key="1">
    <citation type="journal article" date="2020" name="Stud. Mycol.">
        <title>101 Dothideomycetes genomes: a test case for predicting lifestyles and emergence of pathogens.</title>
        <authorList>
            <person name="Haridas S."/>
            <person name="Albert R."/>
            <person name="Binder M."/>
            <person name="Bloem J."/>
            <person name="Labutti K."/>
            <person name="Salamov A."/>
            <person name="Andreopoulos B."/>
            <person name="Baker S."/>
            <person name="Barry K."/>
            <person name="Bills G."/>
            <person name="Bluhm B."/>
            <person name="Cannon C."/>
            <person name="Castanera R."/>
            <person name="Culley D."/>
            <person name="Daum C."/>
            <person name="Ezra D."/>
            <person name="Gonzalez J."/>
            <person name="Henrissat B."/>
            <person name="Kuo A."/>
            <person name="Liang C."/>
            <person name="Lipzen A."/>
            <person name="Lutzoni F."/>
            <person name="Magnuson J."/>
            <person name="Mondo S."/>
            <person name="Nolan M."/>
            <person name="Ohm R."/>
            <person name="Pangilinan J."/>
            <person name="Park H.-J."/>
            <person name="Ramirez L."/>
            <person name="Alfaro M."/>
            <person name="Sun H."/>
            <person name="Tritt A."/>
            <person name="Yoshinaga Y."/>
            <person name="Zwiers L.-H."/>
            <person name="Turgeon B."/>
            <person name="Goodwin S."/>
            <person name="Spatafora J."/>
            <person name="Crous P."/>
            <person name="Grigoriev I."/>
        </authorList>
    </citation>
    <scope>NUCLEOTIDE SEQUENCE</scope>
    <source>
        <strain evidence="1">CBS 123094</strain>
    </source>
</reference>
<name>A0A6A5X4I6_9PLEO</name>
<dbReference type="OrthoDB" id="5412996at2759"/>